<evidence type="ECO:0000313" key="3">
    <source>
        <dbReference type="EMBL" id="GEL57636.1"/>
    </source>
</evidence>
<dbReference type="EMBL" id="BAMV01000008">
    <property type="protein sequence ID" value="GAN60016.1"/>
    <property type="molecule type" value="Genomic_DNA"/>
</dbReference>
<dbReference type="STRING" id="1231339.Abci_008_149"/>
<keyword evidence="1" id="KW-1133">Transmembrane helix</keyword>
<dbReference type="Proteomes" id="UP000321891">
    <property type="component" value="Unassembled WGS sequence"/>
</dbReference>
<reference evidence="3 5" key="2">
    <citation type="submission" date="2019-07" db="EMBL/GenBank/DDBJ databases">
        <title>Whole genome shotgun sequence of Acetobacter cibinongensis NBRC 16605.</title>
        <authorList>
            <person name="Hosoyama A."/>
            <person name="Uohara A."/>
            <person name="Ohji S."/>
            <person name="Ichikawa N."/>
        </authorList>
    </citation>
    <scope>NUCLEOTIDE SEQUENCE [LARGE SCALE GENOMIC DNA]</scope>
    <source>
        <strain evidence="3 5">NBRC 16605</strain>
    </source>
</reference>
<organism evidence="2 4">
    <name type="scientific">Acetobacter cibinongensis</name>
    <dbReference type="NCBI Taxonomy" id="146475"/>
    <lineage>
        <taxon>Bacteria</taxon>
        <taxon>Pseudomonadati</taxon>
        <taxon>Pseudomonadota</taxon>
        <taxon>Alphaproteobacteria</taxon>
        <taxon>Acetobacterales</taxon>
        <taxon>Acetobacteraceae</taxon>
        <taxon>Acetobacter</taxon>
    </lineage>
</organism>
<keyword evidence="1" id="KW-0472">Membrane</keyword>
<gene>
    <name evidence="2" type="ORF">Abci_008_149</name>
    <name evidence="3" type="ORF">ACI01nite_02380</name>
</gene>
<keyword evidence="1" id="KW-0812">Transmembrane</keyword>
<dbReference type="Proteomes" id="UP000032671">
    <property type="component" value="Unassembled WGS sequence"/>
</dbReference>
<reference evidence="2 4" key="1">
    <citation type="submission" date="2012-11" db="EMBL/GenBank/DDBJ databases">
        <title>Whole genome sequence of Acetobacter cibinongensis 4H-1.</title>
        <authorList>
            <person name="Azuma Y."/>
            <person name="Higashiura N."/>
            <person name="Hirakawa H."/>
            <person name="Matsushita K."/>
        </authorList>
    </citation>
    <scope>NUCLEOTIDE SEQUENCE [LARGE SCALE GENOMIC DNA]</scope>
    <source>
        <strain evidence="2 4">4H-1</strain>
    </source>
</reference>
<accession>A0A6N3SMK5</accession>
<accession>A0A0D6N3C2</accession>
<evidence type="ECO:0000313" key="2">
    <source>
        <dbReference type="EMBL" id="GAN60016.1"/>
    </source>
</evidence>
<feature type="transmembrane region" description="Helical" evidence="1">
    <location>
        <begin position="18"/>
        <end position="37"/>
    </location>
</feature>
<keyword evidence="5" id="KW-1185">Reference proteome</keyword>
<comment type="caution">
    <text evidence="2">The sequence shown here is derived from an EMBL/GenBank/DDBJ whole genome shotgun (WGS) entry which is preliminary data.</text>
</comment>
<evidence type="ECO:0000313" key="4">
    <source>
        <dbReference type="Proteomes" id="UP000032671"/>
    </source>
</evidence>
<sequence>MVGVAAAATGAVRHPHHVMQAAGALAIMAIVTAVGMAEQLQGP</sequence>
<protein>
    <submittedName>
        <fullName evidence="2">Uncharacterized protein</fullName>
    </submittedName>
</protein>
<evidence type="ECO:0000313" key="5">
    <source>
        <dbReference type="Proteomes" id="UP000321891"/>
    </source>
</evidence>
<dbReference type="EMBL" id="BJVU01000001">
    <property type="protein sequence ID" value="GEL57636.1"/>
    <property type="molecule type" value="Genomic_DNA"/>
</dbReference>
<proteinExistence type="predicted"/>
<name>A0A0D6N3C2_9PROT</name>
<dbReference type="AlphaFoldDB" id="A0A0D6N3C2"/>
<evidence type="ECO:0000256" key="1">
    <source>
        <dbReference type="SAM" id="Phobius"/>
    </source>
</evidence>